<dbReference type="InterPro" id="IPR020843">
    <property type="entry name" value="ER"/>
</dbReference>
<dbReference type="GO" id="GO:0035925">
    <property type="term" value="F:mRNA 3'-UTR AU-rich region binding"/>
    <property type="evidence" value="ECO:0007669"/>
    <property type="project" value="TreeGrafter"/>
</dbReference>
<dbReference type="Gene3D" id="3.40.50.720">
    <property type="entry name" value="NAD(P)-binding Rossmann-like Domain"/>
    <property type="match status" value="1"/>
</dbReference>
<feature type="domain" description="Enoyl reductase (ER)" evidence="3">
    <location>
        <begin position="10"/>
        <end position="333"/>
    </location>
</feature>
<dbReference type="PANTHER" id="PTHR48106">
    <property type="entry name" value="QUINONE OXIDOREDUCTASE PIG3-RELATED"/>
    <property type="match status" value="1"/>
</dbReference>
<protein>
    <submittedName>
        <fullName evidence="4">Zinc-binding dehydrogenase</fullName>
    </submittedName>
</protein>
<dbReference type="PANTHER" id="PTHR48106:SF13">
    <property type="entry name" value="QUINONE OXIDOREDUCTASE-RELATED"/>
    <property type="match status" value="1"/>
</dbReference>
<dbReference type="InterPro" id="IPR036291">
    <property type="entry name" value="NAD(P)-bd_dom_sf"/>
</dbReference>
<name>A0A7W3WQS1_9ACTN</name>
<dbReference type="AlphaFoldDB" id="A0A7W3WQS1"/>
<keyword evidence="2" id="KW-0560">Oxidoreductase</keyword>
<gene>
    <name evidence="4" type="ORF">H3146_25920</name>
</gene>
<reference evidence="5" key="1">
    <citation type="submission" date="2020-05" db="EMBL/GenBank/DDBJ databases">
        <title>Classification of alakaliphilic streptomycetes isolated from an alkaline soil next to Lonar Crater, India and a proposal for the recognition of Streptomyces alkaliterrae sp. nov.</title>
        <authorList>
            <person name="Golinska P."/>
        </authorList>
    </citation>
    <scope>NUCLEOTIDE SEQUENCE [LARGE SCALE GENOMIC DNA]</scope>
    <source>
        <strain evidence="5">OF3</strain>
    </source>
</reference>
<sequence length="336" mass="34581">MRAIRLHSFGPAENLRYEEAPDPVPAEGEVRIRVAAAGVHLVDTALREGLALGPTPVPVALPTIPGREVAGTVDAVGPGVAETWRGRRVVAHLGMAPGGYAELAVTGAERLHVLPDGVSEAHALAMVGTGRTAMGVLQFAELGPEDTVVVLAAAGGIGNLLVQYARSAGARVVGVAGGPEKVAAVRGVGADLAVDYTDPGWAERVTEKFGRRPATYLLEGVGGPAARTAIGLLAKGGTHLSYGYAATGFDPDGQAVLPPEEAARLGVDSRSVLGPPMFERIGGMENVRVLEERALGLVAAGTVTPLVRRYPLAEAARAHRELESRGTVGKVVLVPV</sequence>
<evidence type="ECO:0000256" key="1">
    <source>
        <dbReference type="ARBA" id="ARBA00022857"/>
    </source>
</evidence>
<evidence type="ECO:0000313" key="4">
    <source>
        <dbReference type="EMBL" id="MBB1256756.1"/>
    </source>
</evidence>
<evidence type="ECO:0000259" key="3">
    <source>
        <dbReference type="SMART" id="SM00829"/>
    </source>
</evidence>
<dbReference type="GO" id="GO:0070402">
    <property type="term" value="F:NADPH binding"/>
    <property type="evidence" value="ECO:0007669"/>
    <property type="project" value="TreeGrafter"/>
</dbReference>
<organism evidence="4 5">
    <name type="scientific">Streptomyces alkaliterrae</name>
    <dbReference type="NCBI Taxonomy" id="2213162"/>
    <lineage>
        <taxon>Bacteria</taxon>
        <taxon>Bacillati</taxon>
        <taxon>Actinomycetota</taxon>
        <taxon>Actinomycetes</taxon>
        <taxon>Kitasatosporales</taxon>
        <taxon>Streptomycetaceae</taxon>
        <taxon>Streptomyces</taxon>
    </lineage>
</organism>
<proteinExistence type="predicted"/>
<dbReference type="GO" id="GO:0003960">
    <property type="term" value="F:quinone reductase (NADPH) activity"/>
    <property type="evidence" value="ECO:0007669"/>
    <property type="project" value="TreeGrafter"/>
</dbReference>
<accession>A0A7W3WQS1</accession>
<dbReference type="InterPro" id="IPR013154">
    <property type="entry name" value="ADH-like_N"/>
</dbReference>
<evidence type="ECO:0000256" key="2">
    <source>
        <dbReference type="ARBA" id="ARBA00023002"/>
    </source>
</evidence>
<dbReference type="GO" id="GO:0005829">
    <property type="term" value="C:cytosol"/>
    <property type="evidence" value="ECO:0007669"/>
    <property type="project" value="TreeGrafter"/>
</dbReference>
<keyword evidence="1" id="KW-0521">NADP</keyword>
<dbReference type="Proteomes" id="UP000525686">
    <property type="component" value="Unassembled WGS sequence"/>
</dbReference>
<dbReference type="Pfam" id="PF00107">
    <property type="entry name" value="ADH_zinc_N"/>
    <property type="match status" value="1"/>
</dbReference>
<dbReference type="RefSeq" id="WP_181355610.1">
    <property type="nucleotide sequence ID" value="NZ_JABJWZ010000448.1"/>
</dbReference>
<comment type="caution">
    <text evidence="4">The sequence shown here is derived from an EMBL/GenBank/DDBJ whole genome shotgun (WGS) entry which is preliminary data.</text>
</comment>
<dbReference type="SUPFAM" id="SSF51735">
    <property type="entry name" value="NAD(P)-binding Rossmann-fold domains"/>
    <property type="match status" value="1"/>
</dbReference>
<dbReference type="InterPro" id="IPR013149">
    <property type="entry name" value="ADH-like_C"/>
</dbReference>
<dbReference type="Gene3D" id="3.90.180.10">
    <property type="entry name" value="Medium-chain alcohol dehydrogenases, catalytic domain"/>
    <property type="match status" value="1"/>
</dbReference>
<evidence type="ECO:0000313" key="5">
    <source>
        <dbReference type="Proteomes" id="UP000525686"/>
    </source>
</evidence>
<dbReference type="SMART" id="SM00829">
    <property type="entry name" value="PKS_ER"/>
    <property type="match status" value="1"/>
</dbReference>
<dbReference type="Pfam" id="PF08240">
    <property type="entry name" value="ADH_N"/>
    <property type="match status" value="1"/>
</dbReference>
<dbReference type="EMBL" id="JABJWZ010000448">
    <property type="protein sequence ID" value="MBB1256756.1"/>
    <property type="molecule type" value="Genomic_DNA"/>
</dbReference>
<dbReference type="CDD" id="cd08244">
    <property type="entry name" value="MDR_enoyl_red"/>
    <property type="match status" value="1"/>
</dbReference>
<dbReference type="SUPFAM" id="SSF50129">
    <property type="entry name" value="GroES-like"/>
    <property type="match status" value="1"/>
</dbReference>
<dbReference type="InterPro" id="IPR011032">
    <property type="entry name" value="GroES-like_sf"/>
</dbReference>